<reference evidence="15 20" key="4">
    <citation type="submission" date="2019-07" db="EMBL/GenBank/DDBJ databases">
        <title>Whole genome shotgun sequence of Flavobacterium glycines NBRC 105008.</title>
        <authorList>
            <person name="Hosoyama A."/>
            <person name="Uohara A."/>
            <person name="Ohji S."/>
            <person name="Ichikawa N."/>
        </authorList>
    </citation>
    <scope>NUCLEOTIDE SEQUENCE [LARGE SCALE GENOMIC DNA]</scope>
    <source>
        <strain evidence="15 20">NBRC 105008</strain>
    </source>
</reference>
<evidence type="ECO:0000256" key="7">
    <source>
        <dbReference type="ARBA" id="ARBA00023125"/>
    </source>
</evidence>
<keyword evidence="7" id="KW-0238">DNA-binding</keyword>
<dbReference type="SUPFAM" id="SSF46689">
    <property type="entry name" value="Homeodomain-like"/>
    <property type="match status" value="1"/>
</dbReference>
<feature type="transmembrane region" description="Helical" evidence="10">
    <location>
        <begin position="893"/>
        <end position="914"/>
    </location>
</feature>
<dbReference type="InterPro" id="IPR004358">
    <property type="entry name" value="Sig_transdc_His_kin-like_C"/>
</dbReference>
<keyword evidence="8" id="KW-0804">Transcription</keyword>
<dbReference type="RefSeq" id="WP_066329824.1">
    <property type="nucleotide sequence ID" value="NZ_BJVF01000002.1"/>
</dbReference>
<evidence type="ECO:0000256" key="8">
    <source>
        <dbReference type="ARBA" id="ARBA00023163"/>
    </source>
</evidence>
<keyword evidence="10" id="KW-1133">Transmembrane helix</keyword>
<feature type="signal peptide" evidence="11">
    <location>
        <begin position="1"/>
        <end position="22"/>
    </location>
</feature>
<reference evidence="17 19" key="3">
    <citation type="submission" date="2016-10" db="EMBL/GenBank/DDBJ databases">
        <authorList>
            <person name="Varghese N."/>
            <person name="Submissions S."/>
        </authorList>
    </citation>
    <scope>NUCLEOTIDE SEQUENCE [LARGE SCALE GENOMIC DNA]</scope>
    <source>
        <strain evidence="17 19">Gm-149</strain>
    </source>
</reference>
<feature type="domain" description="HTH araC/xylS-type" evidence="12">
    <location>
        <begin position="1349"/>
        <end position="1448"/>
    </location>
</feature>
<feature type="chain" id="PRO_5044556054" description="histidine kinase" evidence="11">
    <location>
        <begin position="23"/>
        <end position="1450"/>
    </location>
</feature>
<dbReference type="InterPro" id="IPR001789">
    <property type="entry name" value="Sig_transdc_resp-reg_receiver"/>
</dbReference>
<evidence type="ECO:0000256" key="10">
    <source>
        <dbReference type="SAM" id="Phobius"/>
    </source>
</evidence>
<dbReference type="InterPro" id="IPR036890">
    <property type="entry name" value="HATPase_C_sf"/>
</dbReference>
<dbReference type="CDD" id="cd00075">
    <property type="entry name" value="HATPase"/>
    <property type="match status" value="1"/>
</dbReference>
<dbReference type="Pfam" id="PF12833">
    <property type="entry name" value="HTH_18"/>
    <property type="match status" value="1"/>
</dbReference>
<keyword evidence="6" id="KW-0805">Transcription regulation</keyword>
<dbReference type="SUPFAM" id="SSF52172">
    <property type="entry name" value="CheY-like"/>
    <property type="match status" value="1"/>
</dbReference>
<dbReference type="EMBL" id="FNEO01000002">
    <property type="protein sequence ID" value="SDJ29487.1"/>
    <property type="molecule type" value="Genomic_DNA"/>
</dbReference>
<keyword evidence="4" id="KW-0808">Transferase</keyword>
<dbReference type="Pfam" id="PF07494">
    <property type="entry name" value="Reg_prop"/>
    <property type="match status" value="2"/>
</dbReference>
<dbReference type="InterPro" id="IPR011006">
    <property type="entry name" value="CheY-like_superfamily"/>
</dbReference>
<dbReference type="SUPFAM" id="SSF47384">
    <property type="entry name" value="Homodimeric domain of signal transducing histidine kinase"/>
    <property type="match status" value="1"/>
</dbReference>
<dbReference type="Gene3D" id="2.130.10.10">
    <property type="entry name" value="YVTN repeat-like/Quinoprotein amine dehydrogenase"/>
    <property type="match status" value="3"/>
</dbReference>
<feature type="modified residue" description="4-aspartylphosphate" evidence="9">
    <location>
        <position position="1247"/>
    </location>
</feature>
<dbReference type="InterPro" id="IPR013783">
    <property type="entry name" value="Ig-like_fold"/>
</dbReference>
<dbReference type="Pfam" id="PF00512">
    <property type="entry name" value="HisKA"/>
    <property type="match status" value="1"/>
</dbReference>
<dbReference type="InterPro" id="IPR003661">
    <property type="entry name" value="HisK_dim/P_dom"/>
</dbReference>
<keyword evidence="19" id="KW-1185">Reference proteome</keyword>
<name>A0A1B9DGU7_9FLAO</name>
<evidence type="ECO:0000313" key="18">
    <source>
        <dbReference type="Proteomes" id="UP000093226"/>
    </source>
</evidence>
<dbReference type="SMART" id="SM00387">
    <property type="entry name" value="HATPase_c"/>
    <property type="match status" value="1"/>
</dbReference>
<evidence type="ECO:0000256" key="1">
    <source>
        <dbReference type="ARBA" id="ARBA00000085"/>
    </source>
</evidence>
<dbReference type="Gene3D" id="3.30.565.10">
    <property type="entry name" value="Histidine kinase-like ATPase, C-terminal domain"/>
    <property type="match status" value="1"/>
</dbReference>
<dbReference type="CDD" id="cd00082">
    <property type="entry name" value="HisKA"/>
    <property type="match status" value="1"/>
</dbReference>
<evidence type="ECO:0000259" key="14">
    <source>
        <dbReference type="PROSITE" id="PS50110"/>
    </source>
</evidence>
<dbReference type="Proteomes" id="UP000182367">
    <property type="component" value="Unassembled WGS sequence"/>
</dbReference>
<keyword evidence="10" id="KW-0472">Membrane</keyword>
<dbReference type="SMART" id="SM00388">
    <property type="entry name" value="HisKA"/>
    <property type="match status" value="1"/>
</dbReference>
<feature type="domain" description="Response regulatory" evidence="14">
    <location>
        <begin position="1199"/>
        <end position="1314"/>
    </location>
</feature>
<evidence type="ECO:0000256" key="2">
    <source>
        <dbReference type="ARBA" id="ARBA00012438"/>
    </source>
</evidence>
<dbReference type="FunFam" id="1.10.287.130:FF:000045">
    <property type="entry name" value="Two-component system sensor histidine kinase/response regulator"/>
    <property type="match status" value="1"/>
</dbReference>
<evidence type="ECO:0000313" key="19">
    <source>
        <dbReference type="Proteomes" id="UP000182367"/>
    </source>
</evidence>
<keyword evidence="3 9" id="KW-0597">Phosphoprotein</keyword>
<dbReference type="STRING" id="551990.SAMN05192550_1837"/>
<dbReference type="OrthoDB" id="1108380at2"/>
<dbReference type="SMART" id="SM00342">
    <property type="entry name" value="HTH_ARAC"/>
    <property type="match status" value="1"/>
</dbReference>
<dbReference type="InterPro" id="IPR011123">
    <property type="entry name" value="Y_Y_Y"/>
</dbReference>
<dbReference type="PRINTS" id="PR00344">
    <property type="entry name" value="BCTRLSENSOR"/>
</dbReference>
<dbReference type="Pfam" id="PF07495">
    <property type="entry name" value="Y_Y_Y"/>
    <property type="match status" value="1"/>
</dbReference>
<evidence type="ECO:0000259" key="13">
    <source>
        <dbReference type="PROSITE" id="PS50109"/>
    </source>
</evidence>
<sequence length="1450" mass="165633">MKILKRNSIVALFCLISGFSLAQPFGVLKRFTADAKLSQSRILDIQQDEKGFIWLGTYIGLIRYDGNTFQNFEVQQRGKLNLLSNRVSSFKFDKNGRIWIKSEQDEIYYFDIKNLNYHSPLEAYSKKYSNNSFKQYRLMSSGRVWLFSDNKNEAVAFETNKEIKPIYFDRAKLKGGGIQEVYEDGMGTTWFLTSKGICRLKKTAEVPEYFFFNMTRPSGKSYSYNSVMETKDELWFAGTAGRLTRYSKQSSTFFDVQLGINADIDKMKYVSGGKVIIITKTHGIGYYDIKTAKLDLYNSKFTVGFPDANIKYLGLTHSRYFWFETTTGPGVYRFDLISRKLKYLQVDSSDPAAVNVPRKTFLIKAPDGSIWVQPNGGALAYWDKKRDKLLSISHAMKESAELVSDVMHAATFDRLGNLWFCSYRQGLDLMIFDNKRFSTLKLNLPQGSKKNNVRGLMSDRKGNLWVASRTDKITLFDSKKIKIGVLGADGTLSPGGPGWGADIYHMLQDNKGRIWVGTRGNGLYCLLPTAKAFNYKVIHYKYNEANRYSISSDDIYRIFQAGSGQIYLATWGGGVNLIRESNSKIYFINYRNELKNYPIKSADRVRSIVESKNHQLFFISSYKLFSFSGKNKSLKTLQFQEYPQVSGNDILDMLVTSENKLALATNGKGMLLADLNQQGKLKVQSFGEETIGFPIDGVVSMQEDRLGKIWLMGSNQIVRFDPKNNSSETFPEIKSLIGNEIFSEATKCRLPNGEIVSGYSSGAVVFKPENIQPYRFRPYLAISNFTVNNKELHEINPETPANPDLLQEVRLEHDQNFFRVQFSALDYVKNENILYRYKLEGVDNQWNYIKGGQSINYTNLSRGNYTLLIASTNDHNLWVNNERKIKITILPSIWWTNLAIICYILLAIALFSFIRRTFSTILKLRNDVQIEKQVSELKMKFFTDISHEIRTPLTMITAPVEKMLSDNNIPESVKMQLQGIERNSNRLLNLVNQILDLRKIQNRKLEVRAINLGEFAAKVCENFREISLQSKIRLELKVNAATPIVWADADSMDKILVNLISNAFKYCHKGDTVEVVVEETERQVLVKVSDNGPGINPVIQKRLFVRFTNYNENPNNPSTGIGLSIVKDLADKHGATILVDSVAGKGSSFQLCFLKGFHHFNEDVDIVFEESDEDVTVDTENENEAVIQKTETDSKGKQLGLVVEDDPELRNFIVSVLEEDYTIHVAENGIEGHLKTARLCPDFIISDIMMPQMDGIEMLKLIRKNIATSHIPVILLSAKTAIENKLEGMEYGADEYMVKPFNVSYLRARVKNVLEQRKRLQLLYSSGNIAEISVEEPLQISNQDHKFMFQVIKLVKDNVSKTDFSVEELGKLMYMSRASFFNKLKDLTGVSPVVFIRDIRLNEAAEMLKNEDMLIKEICFEVGFSDLKYFGKCFKAKFNYTPAEYRRLYR</sequence>
<dbReference type="GO" id="GO:0000155">
    <property type="term" value="F:phosphorelay sensor kinase activity"/>
    <property type="evidence" value="ECO:0007669"/>
    <property type="project" value="InterPro"/>
</dbReference>
<evidence type="ECO:0000313" key="20">
    <source>
        <dbReference type="Proteomes" id="UP000321579"/>
    </source>
</evidence>
<dbReference type="SMART" id="SM00448">
    <property type="entry name" value="REC"/>
    <property type="match status" value="1"/>
</dbReference>
<keyword evidence="5 15" id="KW-0418">Kinase</keyword>
<keyword evidence="10" id="KW-0812">Transmembrane</keyword>
<keyword evidence="11" id="KW-0732">Signal</keyword>
<dbReference type="EMBL" id="BJVF01000002">
    <property type="protein sequence ID" value="GEL11082.1"/>
    <property type="molecule type" value="Genomic_DNA"/>
</dbReference>
<dbReference type="PANTHER" id="PTHR43547:SF2">
    <property type="entry name" value="HYBRID SIGNAL TRANSDUCTION HISTIDINE KINASE C"/>
    <property type="match status" value="1"/>
</dbReference>
<protein>
    <recommendedName>
        <fullName evidence="2">histidine kinase</fullName>
        <ecNumber evidence="2">2.7.13.3</ecNumber>
    </recommendedName>
</protein>
<comment type="caution">
    <text evidence="16">The sequence shown here is derived from an EMBL/GenBank/DDBJ whole genome shotgun (WGS) entry which is preliminary data.</text>
</comment>
<dbReference type="InterPro" id="IPR036097">
    <property type="entry name" value="HisK_dim/P_sf"/>
</dbReference>
<dbReference type="CDD" id="cd17574">
    <property type="entry name" value="REC_OmpR"/>
    <property type="match status" value="1"/>
</dbReference>
<dbReference type="SUPFAM" id="SSF63829">
    <property type="entry name" value="Calcium-dependent phosphotriesterase"/>
    <property type="match status" value="2"/>
</dbReference>
<dbReference type="GO" id="GO:0043565">
    <property type="term" value="F:sequence-specific DNA binding"/>
    <property type="evidence" value="ECO:0007669"/>
    <property type="project" value="InterPro"/>
</dbReference>
<reference evidence="16" key="2">
    <citation type="submission" date="2016-03" db="EMBL/GenBank/DDBJ databases">
        <authorList>
            <person name="Ploux O."/>
        </authorList>
    </citation>
    <scope>NUCLEOTIDE SEQUENCE</scope>
    <source>
        <strain evidence="16">NBRC 105008</strain>
    </source>
</reference>
<evidence type="ECO:0000256" key="9">
    <source>
        <dbReference type="PROSITE-ProRule" id="PRU00169"/>
    </source>
</evidence>
<dbReference type="PANTHER" id="PTHR43547">
    <property type="entry name" value="TWO-COMPONENT HISTIDINE KINASE"/>
    <property type="match status" value="1"/>
</dbReference>
<dbReference type="EC" id="2.7.13.3" evidence="2"/>
<dbReference type="SUPFAM" id="SSF55874">
    <property type="entry name" value="ATPase domain of HSP90 chaperone/DNA topoisomerase II/histidine kinase"/>
    <property type="match status" value="1"/>
</dbReference>
<dbReference type="Gene3D" id="1.10.10.60">
    <property type="entry name" value="Homeodomain-like"/>
    <property type="match status" value="2"/>
</dbReference>
<dbReference type="Proteomes" id="UP000093226">
    <property type="component" value="Unassembled WGS sequence"/>
</dbReference>
<comment type="catalytic activity">
    <reaction evidence="1">
        <text>ATP + protein L-histidine = ADP + protein N-phospho-L-histidine.</text>
        <dbReference type="EC" id="2.7.13.3"/>
    </reaction>
</comment>
<evidence type="ECO:0000256" key="3">
    <source>
        <dbReference type="ARBA" id="ARBA00022553"/>
    </source>
</evidence>
<organism evidence="16 18">
    <name type="scientific">Flavobacterium glycines</name>
    <dbReference type="NCBI Taxonomy" id="551990"/>
    <lineage>
        <taxon>Bacteria</taxon>
        <taxon>Pseudomonadati</taxon>
        <taxon>Bacteroidota</taxon>
        <taxon>Flavobacteriia</taxon>
        <taxon>Flavobacteriales</taxon>
        <taxon>Flavobacteriaceae</taxon>
        <taxon>Flavobacterium</taxon>
    </lineage>
</organism>
<evidence type="ECO:0000256" key="4">
    <source>
        <dbReference type="ARBA" id="ARBA00022679"/>
    </source>
</evidence>
<dbReference type="InterPro" id="IPR005467">
    <property type="entry name" value="His_kinase_dom"/>
</dbReference>
<evidence type="ECO:0000313" key="17">
    <source>
        <dbReference type="EMBL" id="SDJ29487.1"/>
    </source>
</evidence>
<dbReference type="Gene3D" id="2.60.40.10">
    <property type="entry name" value="Immunoglobulins"/>
    <property type="match status" value="1"/>
</dbReference>
<proteinExistence type="predicted"/>
<dbReference type="InterPro" id="IPR015943">
    <property type="entry name" value="WD40/YVTN_repeat-like_dom_sf"/>
</dbReference>
<evidence type="ECO:0000256" key="5">
    <source>
        <dbReference type="ARBA" id="ARBA00022777"/>
    </source>
</evidence>
<feature type="domain" description="Histidine kinase" evidence="13">
    <location>
        <begin position="944"/>
        <end position="1151"/>
    </location>
</feature>
<accession>A0A1B9DGU7</accession>
<dbReference type="Pfam" id="PF00072">
    <property type="entry name" value="Response_reg"/>
    <property type="match status" value="1"/>
</dbReference>
<evidence type="ECO:0000313" key="16">
    <source>
        <dbReference type="EMBL" id="OCB68895.1"/>
    </source>
</evidence>
<dbReference type="PROSITE" id="PS50110">
    <property type="entry name" value="RESPONSE_REGULATORY"/>
    <property type="match status" value="1"/>
</dbReference>
<dbReference type="GO" id="GO:0003700">
    <property type="term" value="F:DNA-binding transcription factor activity"/>
    <property type="evidence" value="ECO:0007669"/>
    <property type="project" value="InterPro"/>
</dbReference>
<dbReference type="InterPro" id="IPR003594">
    <property type="entry name" value="HATPase_dom"/>
</dbReference>
<dbReference type="InterPro" id="IPR011110">
    <property type="entry name" value="Reg_prop"/>
</dbReference>
<dbReference type="Gene3D" id="1.10.287.130">
    <property type="match status" value="1"/>
</dbReference>
<dbReference type="FunFam" id="3.30.565.10:FF:000006">
    <property type="entry name" value="Sensor histidine kinase WalK"/>
    <property type="match status" value="1"/>
</dbReference>
<dbReference type="Pfam" id="PF02518">
    <property type="entry name" value="HATPase_c"/>
    <property type="match status" value="1"/>
</dbReference>
<dbReference type="Gene3D" id="3.40.50.2300">
    <property type="match status" value="1"/>
</dbReference>
<dbReference type="InterPro" id="IPR018062">
    <property type="entry name" value="HTH_AraC-typ_CS"/>
</dbReference>
<evidence type="ECO:0000256" key="11">
    <source>
        <dbReference type="SAM" id="SignalP"/>
    </source>
</evidence>
<dbReference type="PROSITE" id="PS50109">
    <property type="entry name" value="HIS_KIN"/>
    <property type="match status" value="1"/>
</dbReference>
<dbReference type="PROSITE" id="PS00041">
    <property type="entry name" value="HTH_ARAC_FAMILY_1"/>
    <property type="match status" value="1"/>
</dbReference>
<evidence type="ECO:0000256" key="6">
    <source>
        <dbReference type="ARBA" id="ARBA00023015"/>
    </source>
</evidence>
<dbReference type="Proteomes" id="UP000321579">
    <property type="component" value="Unassembled WGS sequence"/>
</dbReference>
<evidence type="ECO:0000313" key="15">
    <source>
        <dbReference type="EMBL" id="GEL11082.1"/>
    </source>
</evidence>
<dbReference type="InterPro" id="IPR009057">
    <property type="entry name" value="Homeodomain-like_sf"/>
</dbReference>
<reference evidence="18" key="1">
    <citation type="submission" date="2016-03" db="EMBL/GenBank/DDBJ databases">
        <title>Draft genome sequence of Paenibacillus glacialis DSM 22343.</title>
        <authorList>
            <person name="Shin S.-K."/>
            <person name="Yi H."/>
        </authorList>
    </citation>
    <scope>NUCLEOTIDE SEQUENCE [LARGE SCALE GENOMIC DNA]</scope>
    <source>
        <strain evidence="18">NBRC 105008</strain>
    </source>
</reference>
<evidence type="ECO:0000259" key="12">
    <source>
        <dbReference type="PROSITE" id="PS01124"/>
    </source>
</evidence>
<dbReference type="PROSITE" id="PS01124">
    <property type="entry name" value="HTH_ARAC_FAMILY_2"/>
    <property type="match status" value="1"/>
</dbReference>
<gene>
    <name evidence="16" type="ORF">FBGL_15045</name>
    <name evidence="15" type="ORF">FGL01_18210</name>
    <name evidence="17" type="ORF">SAMN05192550_1837</name>
</gene>
<dbReference type="InterPro" id="IPR018060">
    <property type="entry name" value="HTH_AraC"/>
</dbReference>
<dbReference type="EMBL" id="LVEO01000029">
    <property type="protein sequence ID" value="OCB68895.1"/>
    <property type="molecule type" value="Genomic_DNA"/>
</dbReference>